<evidence type="ECO:0000313" key="3">
    <source>
        <dbReference type="Proteomes" id="UP000324800"/>
    </source>
</evidence>
<feature type="transmembrane region" description="Helical" evidence="1">
    <location>
        <begin position="12"/>
        <end position="29"/>
    </location>
</feature>
<organism evidence="2 3">
    <name type="scientific">Streblomastix strix</name>
    <dbReference type="NCBI Taxonomy" id="222440"/>
    <lineage>
        <taxon>Eukaryota</taxon>
        <taxon>Metamonada</taxon>
        <taxon>Preaxostyla</taxon>
        <taxon>Oxymonadida</taxon>
        <taxon>Streblomastigidae</taxon>
        <taxon>Streblomastix</taxon>
    </lineage>
</organism>
<feature type="transmembrane region" description="Helical" evidence="1">
    <location>
        <begin position="36"/>
        <end position="56"/>
    </location>
</feature>
<reference evidence="2 3" key="1">
    <citation type="submission" date="2019-03" db="EMBL/GenBank/DDBJ databases">
        <title>Single cell metagenomics reveals metabolic interactions within the superorganism composed of flagellate Streblomastix strix and complex community of Bacteroidetes bacteria on its surface.</title>
        <authorList>
            <person name="Treitli S.C."/>
            <person name="Kolisko M."/>
            <person name="Husnik F."/>
            <person name="Keeling P."/>
            <person name="Hampl V."/>
        </authorList>
    </citation>
    <scope>NUCLEOTIDE SEQUENCE [LARGE SCALE GENOMIC DNA]</scope>
    <source>
        <strain evidence="2">ST1C</strain>
    </source>
</reference>
<gene>
    <name evidence="2" type="ORF">EZS28_010562</name>
</gene>
<proteinExistence type="predicted"/>
<accession>A0A5J4WH73</accession>
<keyword evidence="1" id="KW-0472">Membrane</keyword>
<evidence type="ECO:0000313" key="2">
    <source>
        <dbReference type="EMBL" id="KAA6393912.1"/>
    </source>
</evidence>
<dbReference type="AlphaFoldDB" id="A0A5J4WH73"/>
<keyword evidence="1" id="KW-1133">Transmembrane helix</keyword>
<evidence type="ECO:0000256" key="1">
    <source>
        <dbReference type="SAM" id="Phobius"/>
    </source>
</evidence>
<sequence length="352" mass="40951">MSEEKTVKPMFGKLFISGILDGLNIFGFIKHIYSDFILILLLLVHISLQILVLLPIQQFIEIHFNPENVLKRENQLAIFHAFPKIEPKYIFTLFFYTPWMLISYYLSGIFCDKIAQHMRNRNPLLRDQIPYKQILEQNPKTYLEGFNYLVRVAVNWGISQIPKYSIILENKAVGFIPYVGIALSLVLGSLYSSYLIFTHHWDLLPETSVKESGVFPEGFTVFDQYCFVEVNWEYYLGFQLPMQLFIHFFLPSNYFRLSIEQALYALTIPLSFAVVEREEIKSLSKKKDDVPVCTTDGQAHFLLYNGFLPRIVTKYLIQWADKGDEFVVEKSSADSKTIEQDTKSVSKIVSQR</sequence>
<protein>
    <submittedName>
        <fullName evidence="2">Uncharacterized protein</fullName>
    </submittedName>
</protein>
<feature type="transmembrane region" description="Helical" evidence="1">
    <location>
        <begin position="89"/>
        <end position="111"/>
    </location>
</feature>
<comment type="caution">
    <text evidence="2">The sequence shown here is derived from an EMBL/GenBank/DDBJ whole genome shotgun (WGS) entry which is preliminary data.</text>
</comment>
<dbReference type="Proteomes" id="UP000324800">
    <property type="component" value="Unassembled WGS sequence"/>
</dbReference>
<keyword evidence="1" id="KW-0812">Transmembrane</keyword>
<name>A0A5J4WH73_9EUKA</name>
<dbReference type="EMBL" id="SNRW01002101">
    <property type="protein sequence ID" value="KAA6393912.1"/>
    <property type="molecule type" value="Genomic_DNA"/>
</dbReference>
<feature type="transmembrane region" description="Helical" evidence="1">
    <location>
        <begin position="175"/>
        <end position="197"/>
    </location>
</feature>